<dbReference type="Pfam" id="PF13662">
    <property type="entry name" value="Toprim_4"/>
    <property type="match status" value="1"/>
</dbReference>
<evidence type="ECO:0000256" key="7">
    <source>
        <dbReference type="HAMAP-Rule" id="MF_00017"/>
    </source>
</evidence>
<organism evidence="9 10">
    <name type="scientific">Candidatus Dojkabacteria bacterium</name>
    <dbReference type="NCBI Taxonomy" id="2099670"/>
    <lineage>
        <taxon>Bacteria</taxon>
        <taxon>Candidatus Dojkabacteria</taxon>
    </lineage>
</organism>
<dbReference type="PANTHER" id="PTHR30446">
    <property type="entry name" value="RECOMBINATION PROTEIN RECR"/>
    <property type="match status" value="1"/>
</dbReference>
<evidence type="ECO:0000313" key="10">
    <source>
        <dbReference type="Proteomes" id="UP000783287"/>
    </source>
</evidence>
<proteinExistence type="inferred from homology"/>
<evidence type="ECO:0000256" key="2">
    <source>
        <dbReference type="ARBA" id="ARBA00022763"/>
    </source>
</evidence>
<dbReference type="GO" id="GO:0006281">
    <property type="term" value="P:DNA repair"/>
    <property type="evidence" value="ECO:0007669"/>
    <property type="project" value="UniProtKB-UniRule"/>
</dbReference>
<dbReference type="SUPFAM" id="SSF111304">
    <property type="entry name" value="Recombination protein RecR"/>
    <property type="match status" value="1"/>
</dbReference>
<accession>A0A955L5N4</accession>
<dbReference type="InterPro" id="IPR006171">
    <property type="entry name" value="TOPRIM_dom"/>
</dbReference>
<evidence type="ECO:0000256" key="1">
    <source>
        <dbReference type="ARBA" id="ARBA00022723"/>
    </source>
</evidence>
<dbReference type="Gene3D" id="6.10.250.240">
    <property type="match status" value="1"/>
</dbReference>
<dbReference type="PROSITE" id="PS50880">
    <property type="entry name" value="TOPRIM"/>
    <property type="match status" value="1"/>
</dbReference>
<protein>
    <recommendedName>
        <fullName evidence="7">Recombination protein RecR</fullName>
    </recommendedName>
</protein>
<comment type="function">
    <text evidence="7">May play a role in DNA repair. It seems to be involved in an RecBC-independent recombinational process of DNA repair. It may act with RecF and RecO.</text>
</comment>
<dbReference type="NCBIfam" id="TIGR00615">
    <property type="entry name" value="recR"/>
    <property type="match status" value="1"/>
</dbReference>
<dbReference type="Gene3D" id="1.10.8.420">
    <property type="entry name" value="RecR Domain 1"/>
    <property type="match status" value="1"/>
</dbReference>
<dbReference type="InterPro" id="IPR034137">
    <property type="entry name" value="TOPRIM_RecR"/>
</dbReference>
<reference evidence="9" key="2">
    <citation type="journal article" date="2021" name="Microbiome">
        <title>Successional dynamics and alternative stable states in a saline activated sludge microbial community over 9 years.</title>
        <authorList>
            <person name="Wang Y."/>
            <person name="Ye J."/>
            <person name="Ju F."/>
            <person name="Liu L."/>
            <person name="Boyd J.A."/>
            <person name="Deng Y."/>
            <person name="Parks D.H."/>
            <person name="Jiang X."/>
            <person name="Yin X."/>
            <person name="Woodcroft B.J."/>
            <person name="Tyson G.W."/>
            <person name="Hugenholtz P."/>
            <person name="Polz M.F."/>
            <person name="Zhang T."/>
        </authorList>
    </citation>
    <scope>NUCLEOTIDE SEQUENCE</scope>
    <source>
        <strain evidence="9">HKST-UBA14</strain>
    </source>
</reference>
<dbReference type="EMBL" id="JAGQLK010000053">
    <property type="protein sequence ID" value="MCA9383312.1"/>
    <property type="molecule type" value="Genomic_DNA"/>
</dbReference>
<evidence type="ECO:0000313" key="9">
    <source>
        <dbReference type="EMBL" id="MCA9383312.1"/>
    </source>
</evidence>
<dbReference type="GO" id="GO:0006310">
    <property type="term" value="P:DNA recombination"/>
    <property type="evidence" value="ECO:0007669"/>
    <property type="project" value="UniProtKB-UniRule"/>
</dbReference>
<dbReference type="InterPro" id="IPR000093">
    <property type="entry name" value="DNA_Rcmb_RecR"/>
</dbReference>
<evidence type="ECO:0000256" key="4">
    <source>
        <dbReference type="ARBA" id="ARBA00022833"/>
    </source>
</evidence>
<dbReference type="Pfam" id="PF21176">
    <property type="entry name" value="RecR_HhH"/>
    <property type="match status" value="1"/>
</dbReference>
<dbReference type="GO" id="GO:0008270">
    <property type="term" value="F:zinc ion binding"/>
    <property type="evidence" value="ECO:0007669"/>
    <property type="project" value="UniProtKB-KW"/>
</dbReference>
<evidence type="ECO:0000259" key="8">
    <source>
        <dbReference type="PROSITE" id="PS50880"/>
    </source>
</evidence>
<comment type="caution">
    <text evidence="9">The sequence shown here is derived from an EMBL/GenBank/DDBJ whole genome shotgun (WGS) entry which is preliminary data.</text>
</comment>
<dbReference type="Gene3D" id="3.40.1360.10">
    <property type="match status" value="1"/>
</dbReference>
<dbReference type="Proteomes" id="UP000783287">
    <property type="component" value="Unassembled WGS sequence"/>
</dbReference>
<evidence type="ECO:0000256" key="6">
    <source>
        <dbReference type="ARBA" id="ARBA00023204"/>
    </source>
</evidence>
<dbReference type="Pfam" id="PF21175">
    <property type="entry name" value="RecR_C"/>
    <property type="match status" value="1"/>
</dbReference>
<dbReference type="SMART" id="SM00493">
    <property type="entry name" value="TOPRIM"/>
    <property type="match status" value="1"/>
</dbReference>
<feature type="domain" description="Toprim" evidence="8">
    <location>
        <begin position="81"/>
        <end position="178"/>
    </location>
</feature>
<dbReference type="CDD" id="cd01025">
    <property type="entry name" value="TOPRIM_recR"/>
    <property type="match status" value="1"/>
</dbReference>
<dbReference type="GO" id="GO:0003677">
    <property type="term" value="F:DNA binding"/>
    <property type="evidence" value="ECO:0007669"/>
    <property type="project" value="UniProtKB-UniRule"/>
</dbReference>
<keyword evidence="3 7" id="KW-0863">Zinc-finger</keyword>
<keyword evidence="1 7" id="KW-0479">Metal-binding</keyword>
<keyword evidence="2 7" id="KW-0227">DNA damage</keyword>
<feature type="zinc finger region" description="C4-type" evidence="7">
    <location>
        <begin position="58"/>
        <end position="73"/>
    </location>
</feature>
<dbReference type="PANTHER" id="PTHR30446:SF0">
    <property type="entry name" value="RECOMBINATION PROTEIN RECR"/>
    <property type="match status" value="1"/>
</dbReference>
<name>A0A955L5N4_9BACT</name>
<evidence type="ECO:0000256" key="5">
    <source>
        <dbReference type="ARBA" id="ARBA00023172"/>
    </source>
</evidence>
<dbReference type="PROSITE" id="PS01300">
    <property type="entry name" value="RECR"/>
    <property type="match status" value="1"/>
</dbReference>
<gene>
    <name evidence="7 9" type="primary">recR</name>
    <name evidence="9" type="ORF">KC909_03025</name>
</gene>
<dbReference type="HAMAP" id="MF_00017">
    <property type="entry name" value="RecR"/>
    <property type="match status" value="1"/>
</dbReference>
<reference evidence="9" key="1">
    <citation type="submission" date="2020-04" db="EMBL/GenBank/DDBJ databases">
        <authorList>
            <person name="Zhang T."/>
        </authorList>
    </citation>
    <scope>NUCLEOTIDE SEQUENCE</scope>
    <source>
        <strain evidence="9">HKST-UBA14</strain>
    </source>
</reference>
<dbReference type="InterPro" id="IPR023627">
    <property type="entry name" value="Rcmb_RecR"/>
</dbReference>
<sequence>MKTFPQSVQKLIEHFSKLPGVGPKSASRMAFHVLNMPKESALDFADTIREMKENVQFCNQCFHLAEGPLCSICQDAERDDKIMMVVEDVLDLIAFESTGEFGGRYHVLGGVISPVNGIGPEELNIFSLFKRLKDSGVVQELIVATNPTLEGEATAMYIKQELVDLGNISITRIARGVPTGADLDYADRSTLAKALSGRIQL</sequence>
<keyword evidence="6 7" id="KW-0234">DNA repair</keyword>
<evidence type="ECO:0000256" key="3">
    <source>
        <dbReference type="ARBA" id="ARBA00022771"/>
    </source>
</evidence>
<keyword evidence="4 7" id="KW-0862">Zinc</keyword>
<comment type="similarity">
    <text evidence="7">Belongs to the RecR family.</text>
</comment>
<dbReference type="InterPro" id="IPR015967">
    <property type="entry name" value="Rcmb_RecR_Znf"/>
</dbReference>
<dbReference type="Pfam" id="PF02132">
    <property type="entry name" value="RecR_ZnF"/>
    <property type="match status" value="1"/>
</dbReference>
<dbReference type="AlphaFoldDB" id="A0A955L5N4"/>
<keyword evidence="5 7" id="KW-0233">DNA recombination</keyword>